<dbReference type="Gene3D" id="3.40.50.720">
    <property type="entry name" value="NAD(P)-binding Rossmann-like Domain"/>
    <property type="match status" value="1"/>
</dbReference>
<reference evidence="4" key="1">
    <citation type="submission" date="2021-05" db="EMBL/GenBank/DDBJ databases">
        <title>The genome of the haptophyte Pavlova lutheri (Diacronema luteri, Pavlovales) - a model for lipid biosynthesis in eukaryotic algae.</title>
        <authorList>
            <person name="Hulatt C.J."/>
            <person name="Posewitz M.C."/>
        </authorList>
    </citation>
    <scope>NUCLEOTIDE SEQUENCE</scope>
    <source>
        <strain evidence="4">NIVA-4/92</strain>
    </source>
</reference>
<dbReference type="InterPro" id="IPR002347">
    <property type="entry name" value="SDR_fam"/>
</dbReference>
<comment type="caution">
    <text evidence="4">The sequence shown here is derived from an EMBL/GenBank/DDBJ whole genome shotgun (WGS) entry which is preliminary data.</text>
</comment>
<dbReference type="AlphaFoldDB" id="A0A8J6CFK9"/>
<dbReference type="Proteomes" id="UP000751190">
    <property type="component" value="Unassembled WGS sequence"/>
</dbReference>
<evidence type="ECO:0000313" key="4">
    <source>
        <dbReference type="EMBL" id="KAG8470814.1"/>
    </source>
</evidence>
<protein>
    <submittedName>
        <fullName evidence="4">Uncharacterized protein</fullName>
    </submittedName>
</protein>
<sequence>MTRHVIVTGANKGIGLALCAEILARHSDTSVFLCSRDVARGQAAAASLGAAAHDRVTVVPLDVGDGESVAAAAAIVSAKLGDAKLYGLVNNAGMLPTAADASAMVDTLNVNVRGPKRVVDAFVPLMDAQGGRIVHISSAAGPSFVAKCSAERRAAFIDPAVTWDAIEAVMAENVELAKANAPTASFVDKGFFSEPGAYYIYGLSKACLNMYNHVLARERPSLFVSACTPGFIETDLSAPMAARAGKTAADMGMKSPKDGTVSAMALLFGPVGESGRYFGSDAVRSPLDKYRAPGDAPYTGE</sequence>
<keyword evidence="3" id="KW-0560">Oxidoreductase</keyword>
<dbReference type="PRINTS" id="PR00081">
    <property type="entry name" value="GDHRDH"/>
</dbReference>
<dbReference type="EMBL" id="JAGTXO010000001">
    <property type="protein sequence ID" value="KAG8470814.1"/>
    <property type="molecule type" value="Genomic_DNA"/>
</dbReference>
<keyword evidence="2" id="KW-0521">NADP</keyword>
<name>A0A8J6CFK9_DIALT</name>
<dbReference type="PANTHER" id="PTHR43963:SF6">
    <property type="entry name" value="CHAIN DEHYDROGENASE FAMILY PROTEIN, PUTATIVE (AFU_ORTHOLOGUE AFUA_3G15350)-RELATED"/>
    <property type="match status" value="1"/>
</dbReference>
<dbReference type="InterPro" id="IPR036291">
    <property type="entry name" value="NAD(P)-bd_dom_sf"/>
</dbReference>
<accession>A0A8J6CFK9</accession>
<dbReference type="GO" id="GO:0016491">
    <property type="term" value="F:oxidoreductase activity"/>
    <property type="evidence" value="ECO:0007669"/>
    <property type="project" value="UniProtKB-KW"/>
</dbReference>
<dbReference type="SUPFAM" id="SSF51735">
    <property type="entry name" value="NAD(P)-binding Rossmann-fold domains"/>
    <property type="match status" value="1"/>
</dbReference>
<dbReference type="PANTHER" id="PTHR43963">
    <property type="entry name" value="CARBONYL REDUCTASE 1-RELATED"/>
    <property type="match status" value="1"/>
</dbReference>
<gene>
    <name evidence="4" type="ORF">KFE25_009235</name>
</gene>
<evidence type="ECO:0000256" key="1">
    <source>
        <dbReference type="ARBA" id="ARBA00006484"/>
    </source>
</evidence>
<comment type="similarity">
    <text evidence="1">Belongs to the short-chain dehydrogenases/reductases (SDR) family.</text>
</comment>
<organism evidence="4 5">
    <name type="scientific">Diacronema lutheri</name>
    <name type="common">Unicellular marine alga</name>
    <name type="synonym">Monochrysis lutheri</name>
    <dbReference type="NCBI Taxonomy" id="2081491"/>
    <lineage>
        <taxon>Eukaryota</taxon>
        <taxon>Haptista</taxon>
        <taxon>Haptophyta</taxon>
        <taxon>Pavlovophyceae</taxon>
        <taxon>Pavlovales</taxon>
        <taxon>Pavlovaceae</taxon>
        <taxon>Diacronema</taxon>
    </lineage>
</organism>
<evidence type="ECO:0000313" key="5">
    <source>
        <dbReference type="Proteomes" id="UP000751190"/>
    </source>
</evidence>
<dbReference type="OrthoDB" id="1933717at2759"/>
<proteinExistence type="inferred from homology"/>
<dbReference type="Pfam" id="PF00106">
    <property type="entry name" value="adh_short"/>
    <property type="match status" value="1"/>
</dbReference>
<evidence type="ECO:0000256" key="3">
    <source>
        <dbReference type="ARBA" id="ARBA00023002"/>
    </source>
</evidence>
<evidence type="ECO:0000256" key="2">
    <source>
        <dbReference type="ARBA" id="ARBA00022857"/>
    </source>
</evidence>
<keyword evidence="5" id="KW-1185">Reference proteome</keyword>
<dbReference type="OMA" id="WMRKQGR"/>